<comment type="function">
    <text evidence="1">Involved in the transposition of the insertion sequence.</text>
</comment>
<sequence length="229" mass="27362">MECFDEKFFDRNQVTPEVKAFGAYLYVSQGSSYRKVARLLETFGIRVSHVAVWQWVQRLGETLGDEAFREKERKILIADETKIKCEKGWIYVFAGIDPENREIVNFHVTEHRESIDTLIFLKKCLKYCKNKPELITDGGSWYPWPAQRLGLNHHVVSGEERNYVERWYQTLKRRLQNFYTYFPTSCKRSIRNFMTVYAHWYNNSRHHMTLKKPPNQKTHGIKTWIKTLT</sequence>
<evidence type="ECO:0000313" key="4">
    <source>
        <dbReference type="Proteomes" id="UP000070463"/>
    </source>
</evidence>
<proteinExistence type="predicted"/>
<organism evidence="3 4">
    <name type="scientific">candidate division MSBL1 archaeon SCGC-AAA259I09</name>
    <dbReference type="NCBI Taxonomy" id="1698267"/>
    <lineage>
        <taxon>Archaea</taxon>
        <taxon>Methanobacteriati</taxon>
        <taxon>Methanobacteriota</taxon>
        <taxon>candidate division MSBL1</taxon>
    </lineage>
</organism>
<gene>
    <name evidence="3" type="ORF">AKJ37_00565</name>
</gene>
<comment type="caution">
    <text evidence="3">The sequence shown here is derived from an EMBL/GenBank/DDBJ whole genome shotgun (WGS) entry which is preliminary data.</text>
</comment>
<name>A0A133UVU5_9EURY</name>
<keyword evidence="4" id="KW-1185">Reference proteome</keyword>
<dbReference type="SUPFAM" id="SSF53098">
    <property type="entry name" value="Ribonuclease H-like"/>
    <property type="match status" value="1"/>
</dbReference>
<dbReference type="InterPro" id="IPR036397">
    <property type="entry name" value="RNaseH_sf"/>
</dbReference>
<evidence type="ECO:0000256" key="1">
    <source>
        <dbReference type="ARBA" id="ARBA00002286"/>
    </source>
</evidence>
<dbReference type="NCBIfam" id="NF033587">
    <property type="entry name" value="transpos_IS6"/>
    <property type="match status" value="1"/>
</dbReference>
<dbReference type="InterPro" id="IPR047930">
    <property type="entry name" value="Transpos_IS6"/>
</dbReference>
<dbReference type="InterPro" id="IPR012337">
    <property type="entry name" value="RNaseH-like_sf"/>
</dbReference>
<feature type="domain" description="DDE" evidence="2">
    <location>
        <begin position="78"/>
        <end position="178"/>
    </location>
</feature>
<dbReference type="Gene3D" id="3.30.420.10">
    <property type="entry name" value="Ribonuclease H-like superfamily/Ribonuclease H"/>
    <property type="match status" value="1"/>
</dbReference>
<dbReference type="AlphaFoldDB" id="A0A133UVU5"/>
<dbReference type="Pfam" id="PF13610">
    <property type="entry name" value="DDE_Tnp_IS240"/>
    <property type="match status" value="1"/>
</dbReference>
<evidence type="ECO:0000259" key="2">
    <source>
        <dbReference type="Pfam" id="PF13610"/>
    </source>
</evidence>
<accession>A0A133UVU5</accession>
<dbReference type="EMBL" id="LHXR01000003">
    <property type="protein sequence ID" value="KXA98314.1"/>
    <property type="molecule type" value="Genomic_DNA"/>
</dbReference>
<protein>
    <recommendedName>
        <fullName evidence="2">DDE domain-containing protein</fullName>
    </recommendedName>
</protein>
<dbReference type="GO" id="GO:0003676">
    <property type="term" value="F:nucleic acid binding"/>
    <property type="evidence" value="ECO:0007669"/>
    <property type="project" value="InterPro"/>
</dbReference>
<evidence type="ECO:0000313" key="3">
    <source>
        <dbReference type="EMBL" id="KXA98314.1"/>
    </source>
</evidence>
<dbReference type="InterPro" id="IPR032874">
    <property type="entry name" value="DDE_dom"/>
</dbReference>
<dbReference type="PANTHER" id="PTHR39967:SF1">
    <property type="entry name" value="ISH14-TYPE TRANSPOSASE HSIRS44"/>
    <property type="match status" value="1"/>
</dbReference>
<dbReference type="PANTHER" id="PTHR39967">
    <property type="match status" value="1"/>
</dbReference>
<reference evidence="3 4" key="1">
    <citation type="journal article" date="2016" name="Sci. Rep.">
        <title>Metabolic traits of an uncultured archaeal lineage -MSBL1- from brine pools of the Red Sea.</title>
        <authorList>
            <person name="Mwirichia R."/>
            <person name="Alam I."/>
            <person name="Rashid M."/>
            <person name="Vinu M."/>
            <person name="Ba-Alawi W."/>
            <person name="Anthony Kamau A."/>
            <person name="Kamanda Ngugi D."/>
            <person name="Goker M."/>
            <person name="Klenk H.P."/>
            <person name="Bajic V."/>
            <person name="Stingl U."/>
        </authorList>
    </citation>
    <scope>NUCLEOTIDE SEQUENCE [LARGE SCALE GENOMIC DNA]</scope>
    <source>
        <strain evidence="3">SCGC-AAA259I09</strain>
    </source>
</reference>
<dbReference type="Proteomes" id="UP000070463">
    <property type="component" value="Unassembled WGS sequence"/>
</dbReference>